<organism evidence="3 4">
    <name type="scientific">Candidatus Andeanibacterium colombiense</name>
    <dbReference type="NCBI Taxonomy" id="3121345"/>
    <lineage>
        <taxon>Bacteria</taxon>
        <taxon>Pseudomonadati</taxon>
        <taxon>Pseudomonadota</taxon>
        <taxon>Alphaproteobacteria</taxon>
        <taxon>Sphingomonadales</taxon>
        <taxon>Sphingomonadaceae</taxon>
        <taxon>Candidatus Andeanibacterium</taxon>
    </lineage>
</organism>
<gene>
    <name evidence="3" type="ORF">P0Y56_05910</name>
</gene>
<dbReference type="Gene3D" id="2.40.160.20">
    <property type="match status" value="1"/>
</dbReference>
<dbReference type="GO" id="GO:0019867">
    <property type="term" value="C:outer membrane"/>
    <property type="evidence" value="ECO:0007669"/>
    <property type="project" value="InterPro"/>
</dbReference>
<dbReference type="InterPro" id="IPR005618">
    <property type="entry name" value="OMPW"/>
</dbReference>
<dbReference type="AlphaFoldDB" id="A0AAJ5XBF7"/>
<keyword evidence="2" id="KW-0732">Signal</keyword>
<dbReference type="InterPro" id="IPR011250">
    <property type="entry name" value="OMP/PagP_B-barrel"/>
</dbReference>
<feature type="chain" id="PRO_5042586840" evidence="2">
    <location>
        <begin position="24"/>
        <end position="225"/>
    </location>
</feature>
<dbReference type="EMBL" id="CP119316">
    <property type="protein sequence ID" value="WEK48407.1"/>
    <property type="molecule type" value="Genomic_DNA"/>
</dbReference>
<reference evidence="3" key="1">
    <citation type="submission" date="2023-03" db="EMBL/GenBank/DDBJ databases">
        <title>Andean soil-derived lignocellulolytic bacterial consortium as a source of novel taxa and putative plastic-active enzymes.</title>
        <authorList>
            <person name="Diaz-Garcia L."/>
            <person name="Chuvochina M."/>
            <person name="Feuerriegel G."/>
            <person name="Bunk B."/>
            <person name="Sproer C."/>
            <person name="Streit W.R."/>
            <person name="Rodriguez L.M."/>
            <person name="Overmann J."/>
            <person name="Jimenez D.J."/>
        </authorList>
    </citation>
    <scope>NUCLEOTIDE SEQUENCE</scope>
    <source>
        <strain evidence="3">MAG 26</strain>
    </source>
</reference>
<dbReference type="GO" id="GO:0055085">
    <property type="term" value="P:transmembrane transport"/>
    <property type="evidence" value="ECO:0007669"/>
    <property type="project" value="TreeGrafter"/>
</dbReference>
<dbReference type="KEGG" id="acob:P0Y56_05910"/>
<evidence type="ECO:0000313" key="3">
    <source>
        <dbReference type="EMBL" id="WEK48407.1"/>
    </source>
</evidence>
<proteinExistence type="inferred from homology"/>
<feature type="signal peptide" evidence="2">
    <location>
        <begin position="1"/>
        <end position="23"/>
    </location>
</feature>
<dbReference type="SUPFAM" id="SSF56925">
    <property type="entry name" value="OMPA-like"/>
    <property type="match status" value="1"/>
</dbReference>
<evidence type="ECO:0000256" key="2">
    <source>
        <dbReference type="SAM" id="SignalP"/>
    </source>
</evidence>
<dbReference type="PANTHER" id="PTHR36920">
    <property type="match status" value="1"/>
</dbReference>
<protein>
    <submittedName>
        <fullName evidence="3">Outer membrane beta-barrel protein</fullName>
    </submittedName>
</protein>
<name>A0AAJ5XBF7_9SPHN</name>
<sequence length="225" mass="23655">MKTAGSALGAIAAMLALAAPAHADEGNQGKWQVKLLGTAVLPDGKITALNTDQVGLPADLQTKANDNYVPTVAIEYFFTPNISVETICCMTQHDVDGTTGLPGAELVADAKIIPATLTLKYHVDAGPIRPYVGAGPSYFLFVSDKPGAAAVAAGADGFKLDDHLGFALQAGVDIPLGNKGFALSFDAKRYFMRTTAHWYAGSDEVISTDHKLDPWLLSAGVGYRF</sequence>
<evidence type="ECO:0000256" key="1">
    <source>
        <dbReference type="ARBA" id="ARBA00009330"/>
    </source>
</evidence>
<dbReference type="Proteomes" id="UP001218362">
    <property type="component" value="Chromosome"/>
</dbReference>
<dbReference type="PANTHER" id="PTHR36920:SF1">
    <property type="entry name" value="OUTER MEMBRANE PROTEIN W"/>
    <property type="match status" value="1"/>
</dbReference>
<comment type="similarity">
    <text evidence="1">Belongs to the OmpW/AlkL family.</text>
</comment>
<dbReference type="Pfam" id="PF03922">
    <property type="entry name" value="OmpW"/>
    <property type="match status" value="1"/>
</dbReference>
<evidence type="ECO:0000313" key="4">
    <source>
        <dbReference type="Proteomes" id="UP001218362"/>
    </source>
</evidence>
<accession>A0AAJ5XBF7</accession>